<dbReference type="InterPro" id="IPR046348">
    <property type="entry name" value="SIS_dom_sf"/>
</dbReference>
<evidence type="ECO:0000256" key="6">
    <source>
        <dbReference type="ARBA" id="ARBA00022737"/>
    </source>
</evidence>
<dbReference type="Ensembl" id="ENSLCAT00010009723.1">
    <property type="protein sequence ID" value="ENSLCAP00010009507.1"/>
    <property type="gene ID" value="ENSLCAG00010004564.1"/>
</dbReference>
<dbReference type="SUPFAM" id="SSF53697">
    <property type="entry name" value="SIS domain"/>
    <property type="match status" value="1"/>
</dbReference>
<feature type="domain" description="Glutamine amidotransferase type-2" evidence="8">
    <location>
        <begin position="2"/>
        <end position="273"/>
    </location>
</feature>
<feature type="domain" description="SIS" evidence="9">
    <location>
        <begin position="345"/>
        <end position="484"/>
    </location>
</feature>
<dbReference type="FunFam" id="3.40.50.10490:FF:000001">
    <property type="entry name" value="Glutamine--fructose-6-phosphate aminotransferase [isomerizing]"/>
    <property type="match status" value="1"/>
</dbReference>
<keyword evidence="5" id="KW-0808">Transferase</keyword>
<proteinExistence type="predicted"/>
<dbReference type="EC" id="2.6.1.16" evidence="3"/>
<dbReference type="InterPro" id="IPR001347">
    <property type="entry name" value="SIS_dom"/>
</dbReference>
<evidence type="ECO:0000256" key="7">
    <source>
        <dbReference type="ARBA" id="ARBA00022962"/>
    </source>
</evidence>
<reference evidence="11" key="1">
    <citation type="submission" date="2015-09" db="EMBL/GenBank/DDBJ databases">
        <authorList>
            <person name="Sai Rama Sridatta P."/>
        </authorList>
    </citation>
    <scope>NUCLEOTIDE SEQUENCE [LARGE SCALE GENOMIC DNA]</scope>
</reference>
<feature type="domain" description="SIS" evidence="9">
    <location>
        <begin position="516"/>
        <end position="657"/>
    </location>
</feature>
<dbReference type="PANTHER" id="PTHR10937:SF10">
    <property type="entry name" value="GLUTAMINE--FRUCTOSE-6-PHOSPHATE AMINOTRANSFERASE [ISOMERIZING] 2"/>
    <property type="match status" value="1"/>
</dbReference>
<dbReference type="CDD" id="cd05009">
    <property type="entry name" value="SIS_GlmS_GlmD_2"/>
    <property type="match status" value="1"/>
</dbReference>
<keyword evidence="11" id="KW-1185">Reference proteome</keyword>
<protein>
    <recommendedName>
        <fullName evidence="3">glutamine--fructose-6-phosphate transaminase (isomerizing)</fullName>
        <ecNumber evidence="3">2.6.1.16</ecNumber>
    </recommendedName>
</protein>
<evidence type="ECO:0000313" key="11">
    <source>
        <dbReference type="Proteomes" id="UP000314980"/>
    </source>
</evidence>
<reference evidence="10" key="2">
    <citation type="submission" date="2025-08" db="UniProtKB">
        <authorList>
            <consortium name="Ensembl"/>
        </authorList>
    </citation>
    <scope>IDENTIFICATION</scope>
</reference>
<evidence type="ECO:0000256" key="4">
    <source>
        <dbReference type="ARBA" id="ARBA00022553"/>
    </source>
</evidence>
<evidence type="ECO:0000259" key="9">
    <source>
        <dbReference type="PROSITE" id="PS51464"/>
    </source>
</evidence>
<dbReference type="Pfam" id="PF01380">
    <property type="entry name" value="SIS"/>
    <property type="match status" value="2"/>
</dbReference>
<evidence type="ECO:0000313" key="10">
    <source>
        <dbReference type="Ensembl" id="ENSLCAP00010009507.1"/>
    </source>
</evidence>
<comment type="catalytic activity">
    <reaction evidence="1">
        <text>D-fructose 6-phosphate + L-glutamine = D-glucosamine 6-phosphate + L-glutamate</text>
        <dbReference type="Rhea" id="RHEA:13237"/>
        <dbReference type="ChEBI" id="CHEBI:29985"/>
        <dbReference type="ChEBI" id="CHEBI:58359"/>
        <dbReference type="ChEBI" id="CHEBI:58725"/>
        <dbReference type="ChEBI" id="CHEBI:61527"/>
        <dbReference type="EC" id="2.6.1.16"/>
    </reaction>
</comment>
<name>A0A4W6CFT1_LATCA</name>
<keyword evidence="7" id="KW-0315">Glutamine amidotransferase</keyword>
<dbReference type="AlphaFoldDB" id="A0A4W6CFT1"/>
<reference evidence="10" key="3">
    <citation type="submission" date="2025-09" db="UniProtKB">
        <authorList>
            <consortium name="Ensembl"/>
        </authorList>
    </citation>
    <scope>IDENTIFICATION</scope>
</reference>
<evidence type="ECO:0000256" key="5">
    <source>
        <dbReference type="ARBA" id="ARBA00022679"/>
    </source>
</evidence>
<dbReference type="InterPro" id="IPR047084">
    <property type="entry name" value="GFAT_N"/>
</dbReference>
<dbReference type="GO" id="GO:0097367">
    <property type="term" value="F:carbohydrate derivative binding"/>
    <property type="evidence" value="ECO:0007669"/>
    <property type="project" value="InterPro"/>
</dbReference>
<comment type="pathway">
    <text evidence="2">Nucleotide-sugar biosynthesis; UDP-N-acetyl-alpha-D-glucosamine biosynthesis; alpha-D-glucosamine 6-phosphate from D-fructose 6-phosphate: step 1/1.</text>
</comment>
<evidence type="ECO:0000256" key="1">
    <source>
        <dbReference type="ARBA" id="ARBA00001031"/>
    </source>
</evidence>
<dbReference type="CDD" id="cd00714">
    <property type="entry name" value="GFAT"/>
    <property type="match status" value="1"/>
</dbReference>
<dbReference type="InterPro" id="IPR035490">
    <property type="entry name" value="GlmS/FrlB_SIS"/>
</dbReference>
<dbReference type="Pfam" id="PF13522">
    <property type="entry name" value="GATase_6"/>
    <property type="match status" value="1"/>
</dbReference>
<dbReference type="InterPro" id="IPR035466">
    <property type="entry name" value="GlmS/AgaS_SIS"/>
</dbReference>
<sequence length="684" mass="77185">MCGIFAYLNYQVPRTRKEIFETLVKGLQRLEYRGYDSAGIAVDGPNKTTDINGNTICLIKKRGKVKALDEELYKKDTLDLDAKLNTHFGLAHTRWATHGEPSAVNSHPHRSDKDNEFVVIHNGIITNYKELREYLITKGYEFESETDTEVIPKLIKYVYDNRETDSITFSTLVERVIQQLEGAFALVFKSRHFPEEAVSTRRGSPLLIGVRSEHELSTEHIPIQYNSGELCFFFFPFCLAVEYYFASDASAIIEHTNKVLYLEDDDIAVVTGGKLSIHRINRQAGEDPVRAIQTLQMKMQQIMKGNFDAFMQKEIFEQPESVVNTMRGRICFDSNTVILGGLKDHLKEIKRCRRLIMIGCGTSFHAAVATRQMLEELTELPVMVELASDFLDRNTPVFRDDVCFFISQSGETADTLMALRYCKERGALTVGITNTVGSSICRETDCGVHINAGPEIGVASTKAYTSQFVALIMFGLMMSEDRLSLQKRRVEIISGLRVLPELIKKVLSLDEKIKAIANELYQQRSLLVMGRGYNYATCLEGALKIKEITYMHSEGILAGELKHGPLALIDKHMPVIMVIMKDACYTKCQNALQQVTARSGRPIILCCQDDPEVTKNAYQTIELPHTVDCLQGILSVIPLQLLSFHLAVLRGYDVSSQHSFHSIHLYKFSMSSSVLPFSFIYSSH</sequence>
<dbReference type="FunFam" id="3.60.20.10:FF:000042">
    <property type="entry name" value="Glutamine--fructose-6-phosphate aminotransferase [isomerizing]"/>
    <property type="match status" value="1"/>
</dbReference>
<evidence type="ECO:0000259" key="8">
    <source>
        <dbReference type="PROSITE" id="PS51278"/>
    </source>
</evidence>
<dbReference type="GeneTree" id="ENSGT00940000156413"/>
<dbReference type="GO" id="GO:0006002">
    <property type="term" value="P:fructose 6-phosphate metabolic process"/>
    <property type="evidence" value="ECO:0007669"/>
    <property type="project" value="TreeGrafter"/>
</dbReference>
<evidence type="ECO:0000256" key="3">
    <source>
        <dbReference type="ARBA" id="ARBA00012916"/>
    </source>
</evidence>
<dbReference type="GO" id="GO:0004360">
    <property type="term" value="F:glutamine-fructose-6-phosphate transaminase (isomerizing) activity"/>
    <property type="evidence" value="ECO:0007669"/>
    <property type="project" value="UniProtKB-EC"/>
</dbReference>
<dbReference type="CDD" id="cd05008">
    <property type="entry name" value="SIS_GlmS_GlmD_1"/>
    <property type="match status" value="1"/>
</dbReference>
<keyword evidence="6" id="KW-0677">Repeat</keyword>
<dbReference type="SUPFAM" id="SSF56235">
    <property type="entry name" value="N-terminal nucleophile aminohydrolases (Ntn hydrolases)"/>
    <property type="match status" value="1"/>
</dbReference>
<organism evidence="10 11">
    <name type="scientific">Lates calcarifer</name>
    <name type="common">Barramundi</name>
    <name type="synonym">Holocentrus calcarifer</name>
    <dbReference type="NCBI Taxonomy" id="8187"/>
    <lineage>
        <taxon>Eukaryota</taxon>
        <taxon>Metazoa</taxon>
        <taxon>Chordata</taxon>
        <taxon>Craniata</taxon>
        <taxon>Vertebrata</taxon>
        <taxon>Euteleostomi</taxon>
        <taxon>Actinopterygii</taxon>
        <taxon>Neopterygii</taxon>
        <taxon>Teleostei</taxon>
        <taxon>Neoteleostei</taxon>
        <taxon>Acanthomorphata</taxon>
        <taxon>Carangaria</taxon>
        <taxon>Carangaria incertae sedis</taxon>
        <taxon>Centropomidae</taxon>
        <taxon>Lates</taxon>
    </lineage>
</organism>
<dbReference type="PANTHER" id="PTHR10937">
    <property type="entry name" value="GLUCOSAMINE--FRUCTOSE-6-PHOSPHATE AMINOTRANSFERASE, ISOMERIZING"/>
    <property type="match status" value="1"/>
</dbReference>
<dbReference type="Gene3D" id="3.40.50.10490">
    <property type="entry name" value="Glucose-6-phosphate isomerase like protein, domain 1"/>
    <property type="match status" value="2"/>
</dbReference>
<dbReference type="FunFam" id="3.40.50.10490:FF:000126">
    <property type="entry name" value="Glutamine--fructose-6-phosphate aminotransferase [isomerizing] 1"/>
    <property type="match status" value="1"/>
</dbReference>
<dbReference type="Proteomes" id="UP000314980">
    <property type="component" value="Unassembled WGS sequence"/>
</dbReference>
<gene>
    <name evidence="10" type="primary">GFPT2</name>
</gene>
<dbReference type="Gene3D" id="3.60.20.10">
    <property type="entry name" value="Glutamine Phosphoribosylpyrophosphate, subunit 1, domain 1"/>
    <property type="match status" value="1"/>
</dbReference>
<dbReference type="PROSITE" id="PS51278">
    <property type="entry name" value="GATASE_TYPE_2"/>
    <property type="match status" value="1"/>
</dbReference>
<dbReference type="InterPro" id="IPR029055">
    <property type="entry name" value="Ntn_hydrolases_N"/>
</dbReference>
<dbReference type="GO" id="GO:0006047">
    <property type="term" value="P:UDP-N-acetylglucosamine metabolic process"/>
    <property type="evidence" value="ECO:0007669"/>
    <property type="project" value="TreeGrafter"/>
</dbReference>
<accession>A0A4W6CFT1</accession>
<dbReference type="InterPro" id="IPR017932">
    <property type="entry name" value="GATase_2_dom"/>
</dbReference>
<dbReference type="PROSITE" id="PS51464">
    <property type="entry name" value="SIS"/>
    <property type="match status" value="2"/>
</dbReference>
<dbReference type="GO" id="GO:0006487">
    <property type="term" value="P:protein N-linked glycosylation"/>
    <property type="evidence" value="ECO:0007669"/>
    <property type="project" value="TreeGrafter"/>
</dbReference>
<keyword evidence="4" id="KW-0597">Phosphoprotein</keyword>
<evidence type="ECO:0000256" key="2">
    <source>
        <dbReference type="ARBA" id="ARBA00004775"/>
    </source>
</evidence>
<dbReference type="NCBIfam" id="NF001484">
    <property type="entry name" value="PRK00331.1"/>
    <property type="match status" value="1"/>
</dbReference>